<evidence type="ECO:0000313" key="2">
    <source>
        <dbReference type="EMBL" id="KAF2479679.1"/>
    </source>
</evidence>
<proteinExistence type="predicted"/>
<dbReference type="InterPro" id="IPR013217">
    <property type="entry name" value="Methyltransf_12"/>
</dbReference>
<keyword evidence="2" id="KW-0489">Methyltransferase</keyword>
<protein>
    <submittedName>
        <fullName evidence="2">S-adenosyl-L-methionine-dependent methyltransferase</fullName>
    </submittedName>
</protein>
<keyword evidence="2" id="KW-0808">Transferase</keyword>
<keyword evidence="3" id="KW-1185">Reference proteome</keyword>
<dbReference type="GO" id="GO:0032259">
    <property type="term" value="P:methylation"/>
    <property type="evidence" value="ECO:0007669"/>
    <property type="project" value="UniProtKB-KW"/>
</dbReference>
<gene>
    <name evidence="2" type="ORF">BDY17DRAFT_304415</name>
</gene>
<evidence type="ECO:0000259" key="1">
    <source>
        <dbReference type="Pfam" id="PF08242"/>
    </source>
</evidence>
<dbReference type="SUPFAM" id="SSF53335">
    <property type="entry name" value="S-adenosyl-L-methionine-dependent methyltransferases"/>
    <property type="match status" value="1"/>
</dbReference>
<dbReference type="EMBL" id="MU001641">
    <property type="protein sequence ID" value="KAF2479679.1"/>
    <property type="molecule type" value="Genomic_DNA"/>
</dbReference>
<dbReference type="Gene3D" id="3.40.50.150">
    <property type="entry name" value="Vaccinia Virus protein VP39"/>
    <property type="match status" value="1"/>
</dbReference>
<dbReference type="GeneID" id="54475727"/>
<dbReference type="PANTHER" id="PTHR43861">
    <property type="entry name" value="TRANS-ACONITATE 2-METHYLTRANSFERASE-RELATED"/>
    <property type="match status" value="1"/>
</dbReference>
<sequence>MTTFTEANKEHFNNAAATYDEKPWMKDLSAQIGTALLERKDWAGVRWHEPGEIGGREVKLLDYACGTGSVTKAYGPLVTKVIGVDISPNMVQLYNQEAASAGLQPEQVRAVAGDLFADEVPAELNTAEFYNFDVIVVGLGFHHFENPVLAIQRLSERLKAGRGVLMIIDFLPFENEAEDGANGTIKHAGFQRSNLLRLHDLAKLEKFSFSVVDEEAVMQLQHGTRKRKMFVTKALAPPTAWGKFSNWLTQYQITASEQMRIEPKRPVPQQLGFTGQTNVAQSDTWHREFNDKFK</sequence>
<feature type="domain" description="Methyltransferase type 12" evidence="1">
    <location>
        <begin position="61"/>
        <end position="161"/>
    </location>
</feature>
<evidence type="ECO:0000313" key="3">
    <source>
        <dbReference type="Proteomes" id="UP000799767"/>
    </source>
</evidence>
<organism evidence="2 3">
    <name type="scientific">Neohortaea acidophila</name>
    <dbReference type="NCBI Taxonomy" id="245834"/>
    <lineage>
        <taxon>Eukaryota</taxon>
        <taxon>Fungi</taxon>
        <taxon>Dikarya</taxon>
        <taxon>Ascomycota</taxon>
        <taxon>Pezizomycotina</taxon>
        <taxon>Dothideomycetes</taxon>
        <taxon>Dothideomycetidae</taxon>
        <taxon>Mycosphaerellales</taxon>
        <taxon>Teratosphaeriaceae</taxon>
        <taxon>Neohortaea</taxon>
    </lineage>
</organism>
<reference evidence="2" key="1">
    <citation type="journal article" date="2020" name="Stud. Mycol.">
        <title>101 Dothideomycetes genomes: a test case for predicting lifestyles and emergence of pathogens.</title>
        <authorList>
            <person name="Haridas S."/>
            <person name="Albert R."/>
            <person name="Binder M."/>
            <person name="Bloem J."/>
            <person name="Labutti K."/>
            <person name="Salamov A."/>
            <person name="Andreopoulos B."/>
            <person name="Baker S."/>
            <person name="Barry K."/>
            <person name="Bills G."/>
            <person name="Bluhm B."/>
            <person name="Cannon C."/>
            <person name="Castanera R."/>
            <person name="Culley D."/>
            <person name="Daum C."/>
            <person name="Ezra D."/>
            <person name="Gonzalez J."/>
            <person name="Henrissat B."/>
            <person name="Kuo A."/>
            <person name="Liang C."/>
            <person name="Lipzen A."/>
            <person name="Lutzoni F."/>
            <person name="Magnuson J."/>
            <person name="Mondo S."/>
            <person name="Nolan M."/>
            <person name="Ohm R."/>
            <person name="Pangilinan J."/>
            <person name="Park H.-J."/>
            <person name="Ramirez L."/>
            <person name="Alfaro M."/>
            <person name="Sun H."/>
            <person name="Tritt A."/>
            <person name="Yoshinaga Y."/>
            <person name="Zwiers L.-H."/>
            <person name="Turgeon B."/>
            <person name="Goodwin S."/>
            <person name="Spatafora J."/>
            <person name="Crous P."/>
            <person name="Grigoriev I."/>
        </authorList>
    </citation>
    <scope>NUCLEOTIDE SEQUENCE</scope>
    <source>
        <strain evidence="2">CBS 113389</strain>
    </source>
</reference>
<dbReference type="AlphaFoldDB" id="A0A6A6PI42"/>
<dbReference type="CDD" id="cd02440">
    <property type="entry name" value="AdoMet_MTases"/>
    <property type="match status" value="1"/>
</dbReference>
<dbReference type="InterPro" id="IPR029063">
    <property type="entry name" value="SAM-dependent_MTases_sf"/>
</dbReference>
<dbReference type="OrthoDB" id="3647at2759"/>
<accession>A0A6A6PI42</accession>
<dbReference type="Pfam" id="PF08242">
    <property type="entry name" value="Methyltransf_12"/>
    <property type="match status" value="1"/>
</dbReference>
<dbReference type="RefSeq" id="XP_033586249.1">
    <property type="nucleotide sequence ID" value="XM_033734725.1"/>
</dbReference>
<dbReference type="Proteomes" id="UP000799767">
    <property type="component" value="Unassembled WGS sequence"/>
</dbReference>
<dbReference type="GO" id="GO:0008168">
    <property type="term" value="F:methyltransferase activity"/>
    <property type="evidence" value="ECO:0007669"/>
    <property type="project" value="UniProtKB-KW"/>
</dbReference>
<name>A0A6A6PI42_9PEZI</name>